<proteinExistence type="predicted"/>
<dbReference type="RefSeq" id="XP_033682109.1">
    <property type="nucleotide sequence ID" value="XM_033834979.1"/>
</dbReference>
<evidence type="ECO:0000313" key="3">
    <source>
        <dbReference type="Proteomes" id="UP000800094"/>
    </source>
</evidence>
<protein>
    <recommendedName>
        <fullName evidence="4">LigT-like protein</fullName>
    </recommendedName>
</protein>
<dbReference type="OrthoDB" id="10263155at2759"/>
<dbReference type="Pfam" id="PF13563">
    <property type="entry name" value="2_5_RNA_ligase2"/>
    <property type="match status" value="1"/>
</dbReference>
<sequence>MERCKPIAVALRQARPPRPAPPATAARRGQGSLTRPQTPSLTMAARLPPHLSHKSALALLPPSTIVAPIEAVRRVHDRHFARWPPHINLIYPFLASPSEVEDAQQGDHPLPPHLKEGILLRVQKAVKEINPFHMSLLADSPGAFSHSKRSKTVWLDPSSDSVSQLQAALQAEFAECDANGRPFTPHLSVGQANSDAGARKLGEEIKTSISEFLGNHPTDQPIALGWYVDTVYVLERKGFHDRFKILGAVELGKE</sequence>
<dbReference type="GeneID" id="54588309"/>
<keyword evidence="3" id="KW-1185">Reference proteome</keyword>
<dbReference type="PANTHER" id="PTHR37474:SF1">
    <property type="entry name" value="2'-5' RNA LIGASE FAMILY PROTEIN"/>
    <property type="match status" value="1"/>
</dbReference>
<accession>A0A6A6I966</accession>
<evidence type="ECO:0008006" key="4">
    <source>
        <dbReference type="Google" id="ProtNLM"/>
    </source>
</evidence>
<gene>
    <name evidence="2" type="ORF">BU26DRAFT_596879</name>
</gene>
<dbReference type="PANTHER" id="PTHR37474">
    <property type="entry name" value="RNA LIGASE/CYCLIC NUCLEOTIDE PHOSPHODIESTERASE"/>
    <property type="match status" value="1"/>
</dbReference>
<name>A0A6A6I966_9PLEO</name>
<dbReference type="InterPro" id="IPR009097">
    <property type="entry name" value="Cyclic_Pdiesterase"/>
</dbReference>
<feature type="region of interest" description="Disordered" evidence="1">
    <location>
        <begin position="13"/>
        <end position="39"/>
    </location>
</feature>
<organism evidence="2 3">
    <name type="scientific">Trematosphaeria pertusa</name>
    <dbReference type="NCBI Taxonomy" id="390896"/>
    <lineage>
        <taxon>Eukaryota</taxon>
        <taxon>Fungi</taxon>
        <taxon>Dikarya</taxon>
        <taxon>Ascomycota</taxon>
        <taxon>Pezizomycotina</taxon>
        <taxon>Dothideomycetes</taxon>
        <taxon>Pleosporomycetidae</taxon>
        <taxon>Pleosporales</taxon>
        <taxon>Massarineae</taxon>
        <taxon>Trematosphaeriaceae</taxon>
        <taxon>Trematosphaeria</taxon>
    </lineage>
</organism>
<dbReference type="Proteomes" id="UP000800094">
    <property type="component" value="Unassembled WGS sequence"/>
</dbReference>
<dbReference type="Gene3D" id="3.90.1140.10">
    <property type="entry name" value="Cyclic phosphodiesterase"/>
    <property type="match status" value="1"/>
</dbReference>
<evidence type="ECO:0000313" key="2">
    <source>
        <dbReference type="EMBL" id="KAF2247105.1"/>
    </source>
</evidence>
<dbReference type="AlphaFoldDB" id="A0A6A6I966"/>
<dbReference type="EMBL" id="ML987197">
    <property type="protein sequence ID" value="KAF2247105.1"/>
    <property type="molecule type" value="Genomic_DNA"/>
</dbReference>
<evidence type="ECO:0000256" key="1">
    <source>
        <dbReference type="SAM" id="MobiDB-lite"/>
    </source>
</evidence>
<dbReference type="SUPFAM" id="SSF55144">
    <property type="entry name" value="LigT-like"/>
    <property type="match status" value="1"/>
</dbReference>
<reference evidence="2" key="1">
    <citation type="journal article" date="2020" name="Stud. Mycol.">
        <title>101 Dothideomycetes genomes: a test case for predicting lifestyles and emergence of pathogens.</title>
        <authorList>
            <person name="Haridas S."/>
            <person name="Albert R."/>
            <person name="Binder M."/>
            <person name="Bloem J."/>
            <person name="Labutti K."/>
            <person name="Salamov A."/>
            <person name="Andreopoulos B."/>
            <person name="Baker S."/>
            <person name="Barry K."/>
            <person name="Bills G."/>
            <person name="Bluhm B."/>
            <person name="Cannon C."/>
            <person name="Castanera R."/>
            <person name="Culley D."/>
            <person name="Daum C."/>
            <person name="Ezra D."/>
            <person name="Gonzalez J."/>
            <person name="Henrissat B."/>
            <person name="Kuo A."/>
            <person name="Liang C."/>
            <person name="Lipzen A."/>
            <person name="Lutzoni F."/>
            <person name="Magnuson J."/>
            <person name="Mondo S."/>
            <person name="Nolan M."/>
            <person name="Ohm R."/>
            <person name="Pangilinan J."/>
            <person name="Park H.-J."/>
            <person name="Ramirez L."/>
            <person name="Alfaro M."/>
            <person name="Sun H."/>
            <person name="Tritt A."/>
            <person name="Yoshinaga Y."/>
            <person name="Zwiers L.-H."/>
            <person name="Turgeon B."/>
            <person name="Goodwin S."/>
            <person name="Spatafora J."/>
            <person name="Crous P."/>
            <person name="Grigoriev I."/>
        </authorList>
    </citation>
    <scope>NUCLEOTIDE SEQUENCE</scope>
    <source>
        <strain evidence="2">CBS 122368</strain>
    </source>
</reference>